<feature type="signal peptide" evidence="1">
    <location>
        <begin position="1"/>
        <end position="18"/>
    </location>
</feature>
<name>A0A2G9UVB1_TELCI</name>
<evidence type="ECO:0000313" key="2">
    <source>
        <dbReference type="EMBL" id="PIO74199.1"/>
    </source>
</evidence>
<organism evidence="2 3">
    <name type="scientific">Teladorsagia circumcincta</name>
    <name type="common">Brown stomach worm</name>
    <name type="synonym">Ostertagia circumcincta</name>
    <dbReference type="NCBI Taxonomy" id="45464"/>
    <lineage>
        <taxon>Eukaryota</taxon>
        <taxon>Metazoa</taxon>
        <taxon>Ecdysozoa</taxon>
        <taxon>Nematoda</taxon>
        <taxon>Chromadorea</taxon>
        <taxon>Rhabditida</taxon>
        <taxon>Rhabditina</taxon>
        <taxon>Rhabditomorpha</taxon>
        <taxon>Strongyloidea</taxon>
        <taxon>Trichostrongylidae</taxon>
        <taxon>Teladorsagia</taxon>
    </lineage>
</organism>
<evidence type="ECO:0000256" key="1">
    <source>
        <dbReference type="SAM" id="SignalP"/>
    </source>
</evidence>
<sequence>MRALCVLVLLMFLSVIFALPPQLKKFEGTHSRVKRHHHHHWGGPFGMGGWGEPFGMMGPFGMGGWGR</sequence>
<dbReference type="Proteomes" id="UP000230423">
    <property type="component" value="Unassembled WGS sequence"/>
</dbReference>
<reference evidence="2 3" key="1">
    <citation type="submission" date="2015-09" db="EMBL/GenBank/DDBJ databases">
        <title>Draft genome of the parasitic nematode Teladorsagia circumcincta isolate WARC Sus (inbred).</title>
        <authorList>
            <person name="Mitreva M."/>
        </authorList>
    </citation>
    <scope>NUCLEOTIDE SEQUENCE [LARGE SCALE GENOMIC DNA]</scope>
    <source>
        <strain evidence="2 3">S</strain>
    </source>
</reference>
<keyword evidence="1" id="KW-0732">Signal</keyword>
<accession>A0A2G9UVB1</accession>
<keyword evidence="3" id="KW-1185">Reference proteome</keyword>
<proteinExistence type="predicted"/>
<dbReference type="EMBL" id="KZ345317">
    <property type="protein sequence ID" value="PIO74199.1"/>
    <property type="molecule type" value="Genomic_DNA"/>
</dbReference>
<feature type="chain" id="PRO_5013870144" evidence="1">
    <location>
        <begin position="19"/>
        <end position="67"/>
    </location>
</feature>
<evidence type="ECO:0000313" key="3">
    <source>
        <dbReference type="Proteomes" id="UP000230423"/>
    </source>
</evidence>
<protein>
    <submittedName>
        <fullName evidence="2">Uncharacterized protein</fullName>
    </submittedName>
</protein>
<dbReference type="AlphaFoldDB" id="A0A2G9UVB1"/>
<gene>
    <name evidence="2" type="ORF">TELCIR_03797</name>
</gene>